<reference evidence="1" key="1">
    <citation type="submission" date="2017-10" db="EMBL/GenBank/DDBJ databases">
        <authorList>
            <person name="Armitage A.D."/>
            <person name="Barbara D.J."/>
            <person name="Woodhall J.W."/>
            <person name="Sreenivasaprasad S."/>
            <person name="Lane C.R."/>
            <person name="Clarkson J.P."/>
            <person name="Harrison R.J."/>
        </authorList>
    </citation>
    <scope>NUCLEOTIDE SEQUENCE</scope>
    <source>
        <strain evidence="1">FERA 1164</strain>
    </source>
</reference>
<protein>
    <recommendedName>
        <fullName evidence="3">Vps72/YL1 C-terminal domain-containing protein</fullName>
    </recommendedName>
</protein>
<dbReference type="AlphaFoldDB" id="A0AB37VWP8"/>
<gene>
    <name evidence="1" type="ORF">AA0115_g13085</name>
</gene>
<proteinExistence type="predicted"/>
<comment type="caution">
    <text evidence="1">The sequence shown here is derived from an EMBL/GenBank/DDBJ whole genome shotgun (WGS) entry which is preliminary data.</text>
</comment>
<accession>A0AB37VWP8</accession>
<dbReference type="EMBL" id="PDXB01000169">
    <property type="protein sequence ID" value="RYN15447.1"/>
    <property type="molecule type" value="Genomic_DNA"/>
</dbReference>
<reference evidence="1" key="2">
    <citation type="journal article" date="2019" name="bioRxiv">
        <title>Genomics, evolutionary history and diagnostics of the Alternaria alternata species group including apple and Asian pear pathotypes.</title>
        <authorList>
            <person name="Armitage A.D."/>
            <person name="Cockerton H.M."/>
            <person name="Sreenivasaprasad S."/>
            <person name="Woodhall J.W."/>
            <person name="Lane C.R."/>
            <person name="Harrison R.J."/>
            <person name="Clarkson J.P."/>
        </authorList>
    </citation>
    <scope>NUCLEOTIDE SEQUENCE</scope>
    <source>
        <strain evidence="1">FERA 1164</strain>
    </source>
</reference>
<organism evidence="1 2">
    <name type="scientific">Alternaria tenuissima</name>
    <dbReference type="NCBI Taxonomy" id="119927"/>
    <lineage>
        <taxon>Eukaryota</taxon>
        <taxon>Fungi</taxon>
        <taxon>Dikarya</taxon>
        <taxon>Ascomycota</taxon>
        <taxon>Pezizomycotina</taxon>
        <taxon>Dothideomycetes</taxon>
        <taxon>Pleosporomycetidae</taxon>
        <taxon>Pleosporales</taxon>
        <taxon>Pleosporineae</taxon>
        <taxon>Pleosporaceae</taxon>
        <taxon>Alternaria</taxon>
        <taxon>Alternaria sect. Alternaria</taxon>
        <taxon>Alternaria alternata complex</taxon>
    </lineage>
</organism>
<dbReference type="Proteomes" id="UP000292340">
    <property type="component" value="Unassembled WGS sequence"/>
</dbReference>
<evidence type="ECO:0008006" key="3">
    <source>
        <dbReference type="Google" id="ProtNLM"/>
    </source>
</evidence>
<evidence type="ECO:0000313" key="1">
    <source>
        <dbReference type="EMBL" id="RYN15447.1"/>
    </source>
</evidence>
<evidence type="ECO:0000313" key="2">
    <source>
        <dbReference type="Proteomes" id="UP000292340"/>
    </source>
</evidence>
<name>A0AB37VWP8_9PLEO</name>
<sequence length="103" mass="11958">MQSALTSPKKKALYQQDAIETKPADALENVFNSHLDVRAPDSKFAAIFKRLKAKEELWVDYKPRKEYCPIARLNFSKSRQYNQGAVGYYYILRCKCGDLSRDF</sequence>